<gene>
    <name evidence="5" type="ORF">F9U64_10690</name>
</gene>
<name>A0A7C8KQ36_9BACI</name>
<keyword evidence="6" id="KW-1185">Reference proteome</keyword>
<organism evidence="5 6">
    <name type="scientific">Gracilibacillus oryzae</name>
    <dbReference type="NCBI Taxonomy" id="1672701"/>
    <lineage>
        <taxon>Bacteria</taxon>
        <taxon>Bacillati</taxon>
        <taxon>Bacillota</taxon>
        <taxon>Bacilli</taxon>
        <taxon>Bacillales</taxon>
        <taxon>Bacillaceae</taxon>
        <taxon>Gracilibacillus</taxon>
    </lineage>
</organism>
<evidence type="ECO:0000313" key="5">
    <source>
        <dbReference type="EMBL" id="KAB8135734.1"/>
    </source>
</evidence>
<dbReference type="PROSITE" id="PS51257">
    <property type="entry name" value="PROKAR_LIPOPROTEIN"/>
    <property type="match status" value="1"/>
</dbReference>
<feature type="domain" description="Glucose/Sorbosone dehydrogenase" evidence="4">
    <location>
        <begin position="56"/>
        <end position="348"/>
    </location>
</feature>
<dbReference type="OrthoDB" id="9770043at2"/>
<protein>
    <submittedName>
        <fullName evidence="5">PQQ-dependent sugar dehydrogenase</fullName>
    </submittedName>
</protein>
<evidence type="ECO:0000256" key="1">
    <source>
        <dbReference type="SAM" id="Coils"/>
    </source>
</evidence>
<evidence type="ECO:0000256" key="3">
    <source>
        <dbReference type="SAM" id="SignalP"/>
    </source>
</evidence>
<feature type="compositionally biased region" description="Low complexity" evidence="2">
    <location>
        <begin position="22"/>
        <end position="31"/>
    </location>
</feature>
<evidence type="ECO:0000259" key="4">
    <source>
        <dbReference type="Pfam" id="PF07995"/>
    </source>
</evidence>
<dbReference type="InterPro" id="IPR011042">
    <property type="entry name" value="6-blade_b-propeller_TolB-like"/>
</dbReference>
<comment type="caution">
    <text evidence="5">The sequence shown here is derived from an EMBL/GenBank/DDBJ whole genome shotgun (WGS) entry which is preliminary data.</text>
</comment>
<keyword evidence="1" id="KW-0175">Coiled coil</keyword>
<feature type="coiled-coil region" evidence="1">
    <location>
        <begin position="76"/>
        <end position="103"/>
    </location>
</feature>
<dbReference type="RefSeq" id="WP_153403212.1">
    <property type="nucleotide sequence ID" value="NZ_ML762430.1"/>
</dbReference>
<reference evidence="5 6" key="1">
    <citation type="submission" date="2019-10" db="EMBL/GenBank/DDBJ databases">
        <title>Gracilibacillus sp. nov. isolated from rice seeds.</title>
        <authorList>
            <person name="He S."/>
        </authorList>
    </citation>
    <scope>NUCLEOTIDE SEQUENCE [LARGE SCALE GENOMIC DNA]</scope>
    <source>
        <strain evidence="5 6">TD8</strain>
    </source>
</reference>
<feature type="chain" id="PRO_5028936745" evidence="3">
    <location>
        <begin position="20"/>
        <end position="367"/>
    </location>
</feature>
<sequence>MYRLIGTSLLLLLLLTACSQEEQSPSVEEQPNNSGEQSQEGQADNADQQNVIAENLNVPWSIEKVDDTFYLTERPGNIVEIENGQLERQMVELKKEIATAAEAGLLGFVLDPEFTETNQAYAYYTYKDDSGQFNRIVTLRLDDNTWTEENVLLDKIPSGAYHHGGRLKIGPDNKLYATAGDASEPNIAQKIESLGGKILRLNLDGSIPEDNPFEGSYVYSLGHRNPQGLTWSEDGTLYASEHGNSANDEINLIEAGKNYGWPIVEGVEQQEELVSPLFTSGADTTWAPSGISYHDGNLYVAALRGSALLQFNLETGEQRQIISDLGRIRDVMIEGNELYLITNNTDGRGNPENADDMLYQIQLSEMN</sequence>
<dbReference type="Gene3D" id="2.120.10.30">
    <property type="entry name" value="TolB, C-terminal domain"/>
    <property type="match status" value="1"/>
</dbReference>
<proteinExistence type="predicted"/>
<dbReference type="InterPro" id="IPR012938">
    <property type="entry name" value="Glc/Sorbosone_DH"/>
</dbReference>
<dbReference type="Pfam" id="PF07995">
    <property type="entry name" value="GSDH"/>
    <property type="match status" value="1"/>
</dbReference>
<feature type="region of interest" description="Disordered" evidence="2">
    <location>
        <begin position="22"/>
        <end position="45"/>
    </location>
</feature>
<dbReference type="PANTHER" id="PTHR19328:SF13">
    <property type="entry name" value="HIPL1 PROTEIN"/>
    <property type="match status" value="1"/>
</dbReference>
<evidence type="ECO:0000256" key="2">
    <source>
        <dbReference type="SAM" id="MobiDB-lite"/>
    </source>
</evidence>
<dbReference type="AlphaFoldDB" id="A0A7C8KQ36"/>
<accession>A0A7C8KQ36</accession>
<dbReference type="Proteomes" id="UP000480246">
    <property type="component" value="Unassembled WGS sequence"/>
</dbReference>
<dbReference type="SUPFAM" id="SSF50952">
    <property type="entry name" value="Soluble quinoprotein glucose dehydrogenase"/>
    <property type="match status" value="1"/>
</dbReference>
<evidence type="ECO:0000313" key="6">
    <source>
        <dbReference type="Proteomes" id="UP000480246"/>
    </source>
</evidence>
<feature type="compositionally biased region" description="Polar residues" evidence="2">
    <location>
        <begin position="32"/>
        <end position="45"/>
    </location>
</feature>
<keyword evidence="3" id="KW-0732">Signal</keyword>
<feature type="signal peptide" evidence="3">
    <location>
        <begin position="1"/>
        <end position="19"/>
    </location>
</feature>
<dbReference type="EMBL" id="WEID01000052">
    <property type="protein sequence ID" value="KAB8135734.1"/>
    <property type="molecule type" value="Genomic_DNA"/>
</dbReference>
<dbReference type="InterPro" id="IPR011041">
    <property type="entry name" value="Quinoprot_gluc/sorb_DH_b-prop"/>
</dbReference>
<dbReference type="PANTHER" id="PTHR19328">
    <property type="entry name" value="HEDGEHOG-INTERACTING PROTEIN"/>
    <property type="match status" value="1"/>
</dbReference>